<name>A0A1I3INA2_9FLAO</name>
<evidence type="ECO:0000313" key="4">
    <source>
        <dbReference type="Proteomes" id="UP000199559"/>
    </source>
</evidence>
<feature type="domain" description="SPOR" evidence="2">
    <location>
        <begin position="55"/>
        <end position="125"/>
    </location>
</feature>
<dbReference type="Proteomes" id="UP000199559">
    <property type="component" value="Unassembled WGS sequence"/>
</dbReference>
<evidence type="ECO:0000256" key="1">
    <source>
        <dbReference type="SAM" id="SignalP"/>
    </source>
</evidence>
<protein>
    <submittedName>
        <fullName evidence="3">Sporulation related domain-containing protein</fullName>
    </submittedName>
</protein>
<keyword evidence="1" id="KW-0732">Signal</keyword>
<dbReference type="Pfam" id="PF05036">
    <property type="entry name" value="SPOR"/>
    <property type="match status" value="1"/>
</dbReference>
<feature type="signal peptide" evidence="1">
    <location>
        <begin position="1"/>
        <end position="25"/>
    </location>
</feature>
<dbReference type="EMBL" id="FORM01000001">
    <property type="protein sequence ID" value="SFI49360.1"/>
    <property type="molecule type" value="Genomic_DNA"/>
</dbReference>
<keyword evidence="4" id="KW-1185">Reference proteome</keyword>
<dbReference type="STRING" id="1144750.SAMN05443431_10137"/>
<proteinExistence type="predicted"/>
<dbReference type="RefSeq" id="WP_090836404.1">
    <property type="nucleotide sequence ID" value="NZ_CANLBQ010000003.1"/>
</dbReference>
<dbReference type="AlphaFoldDB" id="A0A1I3INA2"/>
<gene>
    <name evidence="3" type="ORF">SAMN05443431_10137</name>
</gene>
<reference evidence="4" key="1">
    <citation type="submission" date="2016-10" db="EMBL/GenBank/DDBJ databases">
        <authorList>
            <person name="Varghese N."/>
            <person name="Submissions S."/>
        </authorList>
    </citation>
    <scope>NUCLEOTIDE SEQUENCE [LARGE SCALE GENOMIC DNA]</scope>
    <source>
        <strain evidence="4">DSM 28881</strain>
    </source>
</reference>
<accession>A0A1I3INA2</accession>
<dbReference type="GO" id="GO:0042834">
    <property type="term" value="F:peptidoglycan binding"/>
    <property type="evidence" value="ECO:0007669"/>
    <property type="project" value="InterPro"/>
</dbReference>
<evidence type="ECO:0000313" key="3">
    <source>
        <dbReference type="EMBL" id="SFI49360.1"/>
    </source>
</evidence>
<feature type="chain" id="PRO_5011641447" evidence="1">
    <location>
        <begin position="26"/>
        <end position="132"/>
    </location>
</feature>
<sequence length="132" mass="15118">MKKPKIKAYYLTALITISFCAISYAQQGTVVINEDPNIDKLLEIKKDLNKDEKNSDKYKIQIYSGTLAQAESAKSKFDGSVGQWRSQLVFDSPNYKIQVGNFRSRLEADRALLDVQKKFSDAFIFKPKKEKE</sequence>
<dbReference type="InterPro" id="IPR007730">
    <property type="entry name" value="SPOR-like_dom"/>
</dbReference>
<evidence type="ECO:0000259" key="2">
    <source>
        <dbReference type="Pfam" id="PF05036"/>
    </source>
</evidence>
<organism evidence="3 4">
    <name type="scientific">Olleya namhaensis</name>
    <dbReference type="NCBI Taxonomy" id="1144750"/>
    <lineage>
        <taxon>Bacteria</taxon>
        <taxon>Pseudomonadati</taxon>
        <taxon>Bacteroidota</taxon>
        <taxon>Flavobacteriia</taxon>
        <taxon>Flavobacteriales</taxon>
        <taxon>Flavobacteriaceae</taxon>
    </lineage>
</organism>